<reference evidence="2 3" key="1">
    <citation type="submission" date="2019-06" db="EMBL/GenBank/DDBJ databases">
        <title>Sequencing the genomes of 1000 actinobacteria strains.</title>
        <authorList>
            <person name="Klenk H.-P."/>
        </authorList>
    </citation>
    <scope>NUCLEOTIDE SEQUENCE [LARGE SCALE GENOMIC DNA]</scope>
    <source>
        <strain evidence="2 3">DSM 24083</strain>
    </source>
</reference>
<feature type="compositionally biased region" description="Basic and acidic residues" evidence="1">
    <location>
        <begin position="101"/>
        <end position="110"/>
    </location>
</feature>
<name>A0A543AJY2_9MICC</name>
<evidence type="ECO:0000313" key="2">
    <source>
        <dbReference type="EMBL" id="TQL72882.1"/>
    </source>
</evidence>
<feature type="compositionally biased region" description="Acidic residues" evidence="1">
    <location>
        <begin position="322"/>
        <end position="335"/>
    </location>
</feature>
<accession>A0A543AJY2</accession>
<sequence>MTDTSGNQPQNRDDSSRRERSDHRDAPRDRQQRDRGGSFGKRPRHDQPRDGDRRGSGRGRDDQRGRGKGPRKWEGQPRRRDEDAERVERTPPPHNPADLRSANRPDRGRSPEIAPDVTGRELDKSVQRELSALDDQNRPWVQKHLVMAGRLMEDDPELAFAHALAASRRGGRLGVVREAAGMTAYAAGKFSEALREFRTYRRISGDNAHLPEMVDSERALGRLEKALEMAAEVPREKLPVTSRVELAIVLAGIHLDQEKPEEALKALEIPELNPRRGFSYSPRLFTAYSHALDAAGRTTEARKWASLATRAEHALGMHVEPEPEILDISDEDDETAPPVRARDVLPPAPAKDEARAEGGES</sequence>
<dbReference type="AlphaFoldDB" id="A0A543AJY2"/>
<protein>
    <recommendedName>
        <fullName evidence="4">Tetratricopeptide repeat protein</fullName>
    </recommendedName>
</protein>
<dbReference type="SUPFAM" id="SSF48452">
    <property type="entry name" value="TPR-like"/>
    <property type="match status" value="1"/>
</dbReference>
<dbReference type="EMBL" id="VFOU01000002">
    <property type="protein sequence ID" value="TQL72882.1"/>
    <property type="molecule type" value="Genomic_DNA"/>
</dbReference>
<dbReference type="Gene3D" id="1.25.40.10">
    <property type="entry name" value="Tetratricopeptide repeat domain"/>
    <property type="match status" value="1"/>
</dbReference>
<dbReference type="Proteomes" id="UP000319746">
    <property type="component" value="Unassembled WGS sequence"/>
</dbReference>
<dbReference type="OrthoDB" id="3215237at2"/>
<evidence type="ECO:0000313" key="3">
    <source>
        <dbReference type="Proteomes" id="UP000319746"/>
    </source>
</evidence>
<comment type="caution">
    <text evidence="2">The sequence shown here is derived from an EMBL/GenBank/DDBJ whole genome shotgun (WGS) entry which is preliminary data.</text>
</comment>
<keyword evidence="3" id="KW-1185">Reference proteome</keyword>
<feature type="region of interest" description="Disordered" evidence="1">
    <location>
        <begin position="320"/>
        <end position="361"/>
    </location>
</feature>
<feature type="compositionally biased region" description="Polar residues" evidence="1">
    <location>
        <begin position="1"/>
        <end position="10"/>
    </location>
</feature>
<feature type="region of interest" description="Disordered" evidence="1">
    <location>
        <begin position="1"/>
        <end position="124"/>
    </location>
</feature>
<feature type="compositionally biased region" description="Basic and acidic residues" evidence="1">
    <location>
        <begin position="350"/>
        <end position="361"/>
    </location>
</feature>
<feature type="compositionally biased region" description="Basic and acidic residues" evidence="1">
    <location>
        <begin position="45"/>
        <end position="91"/>
    </location>
</feature>
<dbReference type="RefSeq" id="WP_141866335.1">
    <property type="nucleotide sequence ID" value="NZ_BAABAN010000004.1"/>
</dbReference>
<evidence type="ECO:0008006" key="4">
    <source>
        <dbReference type="Google" id="ProtNLM"/>
    </source>
</evidence>
<organism evidence="2 3">
    <name type="scientific">Enteractinococcus coprophilus</name>
    <dbReference type="NCBI Taxonomy" id="1027633"/>
    <lineage>
        <taxon>Bacteria</taxon>
        <taxon>Bacillati</taxon>
        <taxon>Actinomycetota</taxon>
        <taxon>Actinomycetes</taxon>
        <taxon>Micrococcales</taxon>
        <taxon>Micrococcaceae</taxon>
    </lineage>
</organism>
<gene>
    <name evidence="2" type="ORF">FB556_1552</name>
</gene>
<feature type="compositionally biased region" description="Basic and acidic residues" evidence="1">
    <location>
        <begin position="11"/>
        <end position="36"/>
    </location>
</feature>
<dbReference type="InterPro" id="IPR011990">
    <property type="entry name" value="TPR-like_helical_dom_sf"/>
</dbReference>
<evidence type="ECO:0000256" key="1">
    <source>
        <dbReference type="SAM" id="MobiDB-lite"/>
    </source>
</evidence>
<proteinExistence type="predicted"/>